<evidence type="ECO:0000313" key="2">
    <source>
        <dbReference type="Proteomes" id="UP000324222"/>
    </source>
</evidence>
<proteinExistence type="predicted"/>
<dbReference type="AlphaFoldDB" id="A0A5B7G871"/>
<protein>
    <submittedName>
        <fullName evidence="1">Uncharacterized protein</fullName>
    </submittedName>
</protein>
<comment type="caution">
    <text evidence="1">The sequence shown here is derived from an EMBL/GenBank/DDBJ whole genome shotgun (WGS) entry which is preliminary data.</text>
</comment>
<name>A0A5B7G871_PORTR</name>
<organism evidence="1 2">
    <name type="scientific">Portunus trituberculatus</name>
    <name type="common">Swimming crab</name>
    <name type="synonym">Neptunus trituberculatus</name>
    <dbReference type="NCBI Taxonomy" id="210409"/>
    <lineage>
        <taxon>Eukaryota</taxon>
        <taxon>Metazoa</taxon>
        <taxon>Ecdysozoa</taxon>
        <taxon>Arthropoda</taxon>
        <taxon>Crustacea</taxon>
        <taxon>Multicrustacea</taxon>
        <taxon>Malacostraca</taxon>
        <taxon>Eumalacostraca</taxon>
        <taxon>Eucarida</taxon>
        <taxon>Decapoda</taxon>
        <taxon>Pleocyemata</taxon>
        <taxon>Brachyura</taxon>
        <taxon>Eubrachyura</taxon>
        <taxon>Portunoidea</taxon>
        <taxon>Portunidae</taxon>
        <taxon>Portuninae</taxon>
        <taxon>Portunus</taxon>
    </lineage>
</organism>
<sequence length="61" mass="7053">MEALLEDKREAWGWRFSDDVHERLSVLYENSSKAFCSFCRGLMALLLRAVRAVTCIACVER</sequence>
<dbReference type="EMBL" id="VSRR010013957">
    <property type="protein sequence ID" value="MPC56450.1"/>
    <property type="molecule type" value="Genomic_DNA"/>
</dbReference>
<reference evidence="1 2" key="1">
    <citation type="submission" date="2019-05" db="EMBL/GenBank/DDBJ databases">
        <title>Another draft genome of Portunus trituberculatus and its Hox gene families provides insights of decapod evolution.</title>
        <authorList>
            <person name="Jeong J.-H."/>
            <person name="Song I."/>
            <person name="Kim S."/>
            <person name="Choi T."/>
            <person name="Kim D."/>
            <person name="Ryu S."/>
            <person name="Kim W."/>
        </authorList>
    </citation>
    <scope>NUCLEOTIDE SEQUENCE [LARGE SCALE GENOMIC DNA]</scope>
    <source>
        <tissue evidence="1">Muscle</tissue>
    </source>
</reference>
<gene>
    <name evidence="1" type="ORF">E2C01_050411</name>
</gene>
<accession>A0A5B7G871</accession>
<evidence type="ECO:0000313" key="1">
    <source>
        <dbReference type="EMBL" id="MPC56450.1"/>
    </source>
</evidence>
<dbReference type="Proteomes" id="UP000324222">
    <property type="component" value="Unassembled WGS sequence"/>
</dbReference>
<keyword evidence="2" id="KW-1185">Reference proteome</keyword>